<protein>
    <submittedName>
        <fullName evidence="2">Putative membrane protein</fullName>
    </submittedName>
</protein>
<dbReference type="OrthoDB" id="7062615at2"/>
<reference evidence="2 3" key="1">
    <citation type="submission" date="2019-03" db="EMBL/GenBank/DDBJ databases">
        <title>Genomic Encyclopedia of Type Strains, Phase IV (KMG-IV): sequencing the most valuable type-strain genomes for metagenomic binning, comparative biology and taxonomic classification.</title>
        <authorList>
            <person name="Goeker M."/>
        </authorList>
    </citation>
    <scope>NUCLEOTIDE SEQUENCE [LARGE SCALE GENOMIC DNA]</scope>
    <source>
        <strain evidence="2 3">DSM 23344</strain>
    </source>
</reference>
<dbReference type="InterPro" id="IPR019253">
    <property type="entry name" value="DUF2244_TM"/>
</dbReference>
<proteinExistence type="predicted"/>
<dbReference type="Pfam" id="PF10003">
    <property type="entry name" value="DUF2244"/>
    <property type="match status" value="1"/>
</dbReference>
<feature type="transmembrane region" description="Helical" evidence="1">
    <location>
        <begin position="52"/>
        <end position="70"/>
    </location>
</feature>
<evidence type="ECO:0000256" key="1">
    <source>
        <dbReference type="SAM" id="Phobius"/>
    </source>
</evidence>
<comment type="caution">
    <text evidence="2">The sequence shown here is derived from an EMBL/GenBank/DDBJ whole genome shotgun (WGS) entry which is preliminary data.</text>
</comment>
<evidence type="ECO:0000313" key="3">
    <source>
        <dbReference type="Proteomes" id="UP000294980"/>
    </source>
</evidence>
<accession>A0A4R2KPK3</accession>
<keyword evidence="1" id="KW-0812">Transmembrane</keyword>
<dbReference type="AlphaFoldDB" id="A0A4R2KPK3"/>
<keyword evidence="3" id="KW-1185">Reference proteome</keyword>
<keyword evidence="1" id="KW-0472">Membrane</keyword>
<dbReference type="RefSeq" id="WP_117315551.1">
    <property type="nucleotide sequence ID" value="NZ_QQSW01000003.1"/>
</dbReference>
<gene>
    <name evidence="2" type="ORF">EV688_105101</name>
</gene>
<dbReference type="EMBL" id="SLWX01000005">
    <property type="protein sequence ID" value="TCO76141.1"/>
    <property type="molecule type" value="Genomic_DNA"/>
</dbReference>
<evidence type="ECO:0000313" key="2">
    <source>
        <dbReference type="EMBL" id="TCO76141.1"/>
    </source>
</evidence>
<dbReference type="Proteomes" id="UP000294980">
    <property type="component" value="Unassembled WGS sequence"/>
</dbReference>
<name>A0A4R2KPK3_9GAMM</name>
<organism evidence="2 3">
    <name type="scientific">Chromatocurvus halotolerans</name>
    <dbReference type="NCBI Taxonomy" id="1132028"/>
    <lineage>
        <taxon>Bacteria</taxon>
        <taxon>Pseudomonadati</taxon>
        <taxon>Pseudomonadota</taxon>
        <taxon>Gammaproteobacteria</taxon>
        <taxon>Cellvibrionales</taxon>
        <taxon>Halieaceae</taxon>
        <taxon>Chromatocurvus</taxon>
    </lineage>
</organism>
<keyword evidence="1" id="KW-1133">Transmembrane helix</keyword>
<feature type="transmembrane region" description="Helical" evidence="1">
    <location>
        <begin position="28"/>
        <end position="46"/>
    </location>
</feature>
<sequence>MIRSHRSDNRVVIIAKPNHSSSWRANKLALMALAIPSLGAALGFTALGAWPVLPFAGLELAALGSALYYVNWKLEYRQVITLSEDSVRIDKGYYAPRQTWQFDRREASLAVTPEAHPWEGPGMALHDTIDAVPVGEFLNREEALSLLSMLRKEVRVGTHSARTRLSV</sequence>